<organism evidence="15 16">
    <name type="scientific">Ureibacillus chungkukjangi</name>
    <dbReference type="NCBI Taxonomy" id="1202712"/>
    <lineage>
        <taxon>Bacteria</taxon>
        <taxon>Bacillati</taxon>
        <taxon>Bacillota</taxon>
        <taxon>Bacilli</taxon>
        <taxon>Bacillales</taxon>
        <taxon>Caryophanaceae</taxon>
        <taxon>Ureibacillus</taxon>
    </lineage>
</organism>
<dbReference type="GO" id="GO:0005829">
    <property type="term" value="C:cytosol"/>
    <property type="evidence" value="ECO:0007669"/>
    <property type="project" value="TreeGrafter"/>
</dbReference>
<evidence type="ECO:0000256" key="6">
    <source>
        <dbReference type="ARBA" id="ARBA00022777"/>
    </source>
</evidence>
<dbReference type="InterPro" id="IPR054352">
    <property type="entry name" value="ACT_Aspartokinase"/>
</dbReference>
<evidence type="ECO:0000313" key="15">
    <source>
        <dbReference type="EMBL" id="PYF08967.1"/>
    </source>
</evidence>
<reference evidence="15 16" key="1">
    <citation type="submission" date="2018-06" db="EMBL/GenBank/DDBJ databases">
        <title>Genomic Encyclopedia of Archaeal and Bacterial Type Strains, Phase II (KMG-II): from individual species to whole genera.</title>
        <authorList>
            <person name="Goeker M."/>
        </authorList>
    </citation>
    <scope>NUCLEOTIDE SEQUENCE [LARGE SCALE GENOMIC DNA]</scope>
    <source>
        <strain evidence="15 16">KACC 16626</strain>
    </source>
</reference>
<evidence type="ECO:0000256" key="2">
    <source>
        <dbReference type="ARBA" id="ARBA00004766"/>
    </source>
</evidence>
<keyword evidence="12" id="KW-0028">Amino-acid biosynthesis</keyword>
<evidence type="ECO:0000256" key="4">
    <source>
        <dbReference type="ARBA" id="ARBA00022679"/>
    </source>
</evidence>
<dbReference type="InterPro" id="IPR036393">
    <property type="entry name" value="AceGlu_kinase-like_sf"/>
</dbReference>
<dbReference type="GO" id="GO:0009088">
    <property type="term" value="P:threonine biosynthetic process"/>
    <property type="evidence" value="ECO:0007669"/>
    <property type="project" value="UniProtKB-UniPathway"/>
</dbReference>
<comment type="catalytic activity">
    <reaction evidence="9 11">
        <text>L-aspartate + ATP = 4-phospho-L-aspartate + ADP</text>
        <dbReference type="Rhea" id="RHEA:23776"/>
        <dbReference type="ChEBI" id="CHEBI:29991"/>
        <dbReference type="ChEBI" id="CHEBI:30616"/>
        <dbReference type="ChEBI" id="CHEBI:57535"/>
        <dbReference type="ChEBI" id="CHEBI:456216"/>
        <dbReference type="EC" id="2.7.2.4"/>
    </reaction>
</comment>
<dbReference type="FunFam" id="3.30.2130.10:FF:000001">
    <property type="entry name" value="Bifunctional aspartokinase/homoserine dehydrogenase"/>
    <property type="match status" value="1"/>
</dbReference>
<dbReference type="AlphaFoldDB" id="A0A318TZ38"/>
<dbReference type="Proteomes" id="UP000247416">
    <property type="component" value="Unassembled WGS sequence"/>
</dbReference>
<dbReference type="Gene3D" id="3.40.1160.10">
    <property type="entry name" value="Acetylglutamate kinase-like"/>
    <property type="match status" value="1"/>
</dbReference>
<dbReference type="GO" id="GO:0009090">
    <property type="term" value="P:homoserine biosynthetic process"/>
    <property type="evidence" value="ECO:0007669"/>
    <property type="project" value="TreeGrafter"/>
</dbReference>
<gene>
    <name evidence="15" type="ORF">BJ095_101189</name>
</gene>
<feature type="domain" description="Aspartate/glutamate/uridylate kinase" evidence="13">
    <location>
        <begin position="4"/>
        <end position="229"/>
    </location>
</feature>
<evidence type="ECO:0000256" key="10">
    <source>
        <dbReference type="PIRSR" id="PIRSR000726-1"/>
    </source>
</evidence>
<feature type="domain" description="Aspartokinase ACT" evidence="14">
    <location>
        <begin position="342"/>
        <end position="400"/>
    </location>
</feature>
<keyword evidence="16" id="KW-1185">Reference proteome</keyword>
<dbReference type="InterPro" id="IPR005260">
    <property type="entry name" value="Asp_kin_monofn"/>
</dbReference>
<dbReference type="SUPFAM" id="SSF53633">
    <property type="entry name" value="Carbamate kinase-like"/>
    <property type="match status" value="1"/>
</dbReference>
<dbReference type="InterPro" id="IPR045865">
    <property type="entry name" value="ACT-like_dom_sf"/>
</dbReference>
<dbReference type="GO" id="GO:0019877">
    <property type="term" value="P:diaminopimelate biosynthetic process"/>
    <property type="evidence" value="ECO:0007669"/>
    <property type="project" value="UniProtKB-KW"/>
</dbReference>
<dbReference type="NCBIfam" id="TIGR00657">
    <property type="entry name" value="asp_kinases"/>
    <property type="match status" value="1"/>
</dbReference>
<dbReference type="GO" id="GO:0009089">
    <property type="term" value="P:lysine biosynthetic process via diaminopimelate"/>
    <property type="evidence" value="ECO:0007669"/>
    <property type="project" value="UniProtKB-UniPathway"/>
</dbReference>
<dbReference type="Gene3D" id="3.30.2130.10">
    <property type="entry name" value="VC0802-like"/>
    <property type="match status" value="1"/>
</dbReference>
<dbReference type="GO" id="GO:0004072">
    <property type="term" value="F:aspartate kinase activity"/>
    <property type="evidence" value="ECO:0007669"/>
    <property type="project" value="UniProtKB-EC"/>
</dbReference>
<dbReference type="GO" id="GO:0005524">
    <property type="term" value="F:ATP binding"/>
    <property type="evidence" value="ECO:0007669"/>
    <property type="project" value="UniProtKB-KW"/>
</dbReference>
<keyword evidence="5 10" id="KW-0547">Nucleotide-binding</keyword>
<evidence type="ECO:0000256" key="5">
    <source>
        <dbReference type="ARBA" id="ARBA00022741"/>
    </source>
</evidence>
<name>A0A318TZ38_9BACL</name>
<evidence type="ECO:0000256" key="8">
    <source>
        <dbReference type="ARBA" id="ARBA00022915"/>
    </source>
</evidence>
<comment type="function">
    <text evidence="1">Catalyzes the phosphorylation of the beta-carboxyl group of aspartic acid with ATP to yield 4-phospho-L-aspartate, which is involved in the branched biosynthetic pathway leading to the biosynthesis of amino acids threonine, isoleucine and methionine.</text>
</comment>
<proteinExistence type="inferred from homology"/>
<evidence type="ECO:0000256" key="7">
    <source>
        <dbReference type="ARBA" id="ARBA00022840"/>
    </source>
</evidence>
<dbReference type="SUPFAM" id="SSF55021">
    <property type="entry name" value="ACT-like"/>
    <property type="match status" value="2"/>
</dbReference>
<evidence type="ECO:0000259" key="13">
    <source>
        <dbReference type="Pfam" id="PF00696"/>
    </source>
</evidence>
<comment type="pathway">
    <text evidence="12">Amino-acid biosynthesis; L-methionine biosynthesis via de novo pathway; L-homoserine from L-aspartate: step 1/3.</text>
</comment>
<evidence type="ECO:0000313" key="16">
    <source>
        <dbReference type="Proteomes" id="UP000247416"/>
    </source>
</evidence>
<dbReference type="PIRSF" id="PIRSF000726">
    <property type="entry name" value="Asp_kin"/>
    <property type="match status" value="1"/>
</dbReference>
<keyword evidence="7 10" id="KW-0067">ATP-binding</keyword>
<keyword evidence="6 11" id="KW-0418">Kinase</keyword>
<dbReference type="Pfam" id="PF22468">
    <property type="entry name" value="ACT_9"/>
    <property type="match status" value="1"/>
</dbReference>
<comment type="pathway">
    <text evidence="2 12">Amino-acid biosynthesis; L-lysine biosynthesis via DAP pathway; (S)-tetrahydrodipicolinate from L-aspartate: step 1/4.</text>
</comment>
<evidence type="ECO:0000259" key="14">
    <source>
        <dbReference type="Pfam" id="PF22468"/>
    </source>
</evidence>
<evidence type="ECO:0000256" key="11">
    <source>
        <dbReference type="RuleBase" id="RU003448"/>
    </source>
</evidence>
<dbReference type="PANTHER" id="PTHR21499">
    <property type="entry name" value="ASPARTATE KINASE"/>
    <property type="match status" value="1"/>
</dbReference>
<dbReference type="OrthoDB" id="9799110at2"/>
<dbReference type="UniPathway" id="UPA00034">
    <property type="reaction ID" value="UER00015"/>
</dbReference>
<dbReference type="InterPro" id="IPR001341">
    <property type="entry name" value="Asp_kinase"/>
</dbReference>
<dbReference type="NCBIfam" id="NF005155">
    <property type="entry name" value="PRK06635.1-4"/>
    <property type="match status" value="1"/>
</dbReference>
<evidence type="ECO:0000256" key="9">
    <source>
        <dbReference type="ARBA" id="ARBA00047872"/>
    </source>
</evidence>
<dbReference type="EC" id="2.7.2.4" evidence="11"/>
<evidence type="ECO:0000256" key="1">
    <source>
        <dbReference type="ARBA" id="ARBA00003121"/>
    </source>
</evidence>
<comment type="caution">
    <text evidence="15">The sequence shown here is derived from an EMBL/GenBank/DDBJ whole genome shotgun (WGS) entry which is preliminary data.</text>
</comment>
<evidence type="ECO:0000256" key="3">
    <source>
        <dbReference type="ARBA" id="ARBA00010122"/>
    </source>
</evidence>
<dbReference type="PANTHER" id="PTHR21499:SF68">
    <property type="entry name" value="ASPARTOKINASE 2"/>
    <property type="match status" value="1"/>
</dbReference>
<accession>A0A318TZ38</accession>
<evidence type="ECO:0000256" key="12">
    <source>
        <dbReference type="RuleBase" id="RU004249"/>
    </source>
</evidence>
<dbReference type="CDD" id="cd04923">
    <property type="entry name" value="ACT_AK-LysC-DapG-like_2"/>
    <property type="match status" value="1"/>
</dbReference>
<comment type="pathway">
    <text evidence="12">Amino-acid biosynthesis; L-threonine biosynthesis; L-threonine from L-aspartate: step 1/5.</text>
</comment>
<feature type="binding site" evidence="10">
    <location>
        <position position="179"/>
    </location>
    <ligand>
        <name>ATP</name>
        <dbReference type="ChEBI" id="CHEBI:30616"/>
    </ligand>
</feature>
<dbReference type="CDD" id="cd04913">
    <property type="entry name" value="ACT_AKii-LysC-BS-like_1"/>
    <property type="match status" value="1"/>
</dbReference>
<dbReference type="UniPathway" id="UPA00050">
    <property type="reaction ID" value="UER00461"/>
</dbReference>
<comment type="similarity">
    <text evidence="3 11">Belongs to the aspartokinase family.</text>
</comment>
<dbReference type="EMBL" id="QJTJ01000001">
    <property type="protein sequence ID" value="PYF08967.1"/>
    <property type="molecule type" value="Genomic_DNA"/>
</dbReference>
<dbReference type="Pfam" id="PF00696">
    <property type="entry name" value="AA_kinase"/>
    <property type="match status" value="1"/>
</dbReference>
<dbReference type="InterPro" id="IPR001048">
    <property type="entry name" value="Asp/Glu/Uridylate_kinase"/>
</dbReference>
<dbReference type="RefSeq" id="WP_107934139.1">
    <property type="nucleotide sequence ID" value="NZ_PYWJ01000008.1"/>
</dbReference>
<keyword evidence="8" id="KW-0220">Diaminopimelate biosynthesis</keyword>
<dbReference type="UniPathway" id="UPA00051">
    <property type="reaction ID" value="UER00462"/>
</dbReference>
<protein>
    <recommendedName>
        <fullName evidence="11">Aspartokinase</fullName>
        <ecNumber evidence="11">2.7.2.4</ecNumber>
    </recommendedName>
</protein>
<sequence length="407" mass="44100">MPSIVVKIDSTSLATPEKIEQIADSLIEQKNAGNQIVAVVPALETLEDRLLPYSQILSDNPSDRELHALNALNSQVAISLLAISLEKKGAKAKSLNGWQAGIEVTESNQNVLIDGIQHEYILEHLNNDEIVVVAGSQGINRNRDILSMGEGGTETTAVAIGAAIDAEQVEILTVRDGIYTADSAVVNQARKLKQITYDELLELANLGSYSIHPRAVELAKIVEMPLLVRSSTGNQEGTLIKGEIDMEKNLIVRGVAYEADIIRLTVGYDSYEQSSLSDIFTTLAEHKIDVDIIVQAVIDGVKPTVSFSIAKEDFAEALKVLEKNKPVLGFSFADFEVGLAKVSIVGAGMVSNPGVAARMFDRLCKEKILVKMVSTSEIKVSVVVPQDEMVRAANVLHDEFNLEEALV</sequence>
<keyword evidence="4 11" id="KW-0808">Transferase</keyword>